<dbReference type="NCBIfam" id="TIGR01961">
    <property type="entry name" value="NuoC_fam"/>
    <property type="match status" value="1"/>
</dbReference>
<evidence type="ECO:0000313" key="7">
    <source>
        <dbReference type="EMBL" id="OWK41667.1"/>
    </source>
</evidence>
<feature type="domain" description="NADH:ubiquinone oxidoreductase 30kDa subunit" evidence="6">
    <location>
        <begin position="35"/>
        <end position="153"/>
    </location>
</feature>
<evidence type="ECO:0000313" key="8">
    <source>
        <dbReference type="Proteomes" id="UP000214646"/>
    </source>
</evidence>
<keyword evidence="3 5" id="KW-0874">Quinone</keyword>
<comment type="function">
    <text evidence="3">NDH-1 shuttles electrons from NADH, via FMN and iron-sulfur (Fe-S) centers, to quinones in the respiratory chain. The immediate electron acceptor for the enzyme in this species is believed to be ubiquinone. Couples the redox reaction to proton translocation (for every two electrons transferred, four hydrogen ions are translocated across the cytoplasmic membrane), and thus conserves the redox energy in a proton gradient.</text>
</comment>
<dbReference type="SUPFAM" id="SSF143243">
    <property type="entry name" value="Nqo5-like"/>
    <property type="match status" value="1"/>
</dbReference>
<dbReference type="GO" id="GO:0050136">
    <property type="term" value="F:NADH dehydrogenase (quinone) (non-electrogenic) activity"/>
    <property type="evidence" value="ECO:0007669"/>
    <property type="project" value="UniProtKB-UniRule"/>
</dbReference>
<organism evidence="7 8">
    <name type="scientific">Fimbriiglobus ruber</name>
    <dbReference type="NCBI Taxonomy" id="1908690"/>
    <lineage>
        <taxon>Bacteria</taxon>
        <taxon>Pseudomonadati</taxon>
        <taxon>Planctomycetota</taxon>
        <taxon>Planctomycetia</taxon>
        <taxon>Gemmatales</taxon>
        <taxon>Gemmataceae</taxon>
        <taxon>Fimbriiglobus</taxon>
    </lineage>
</organism>
<comment type="catalytic activity">
    <reaction evidence="3 5">
        <text>a quinone + NADH + 5 H(+)(in) = a quinol + NAD(+) + 4 H(+)(out)</text>
        <dbReference type="Rhea" id="RHEA:57888"/>
        <dbReference type="ChEBI" id="CHEBI:15378"/>
        <dbReference type="ChEBI" id="CHEBI:24646"/>
        <dbReference type="ChEBI" id="CHEBI:57540"/>
        <dbReference type="ChEBI" id="CHEBI:57945"/>
        <dbReference type="ChEBI" id="CHEBI:132124"/>
    </reaction>
</comment>
<dbReference type="InterPro" id="IPR020396">
    <property type="entry name" value="NADH_UbQ_OxRdtase_CS"/>
</dbReference>
<dbReference type="HAMAP" id="MF_01357">
    <property type="entry name" value="NDH1_NuoC"/>
    <property type="match status" value="1"/>
</dbReference>
<dbReference type="AlphaFoldDB" id="A0A225DZX8"/>
<comment type="similarity">
    <text evidence="1 3 4">Belongs to the complex I 30 kDa subunit family.</text>
</comment>
<evidence type="ECO:0000256" key="5">
    <source>
        <dbReference type="RuleBase" id="RU003582"/>
    </source>
</evidence>
<comment type="subcellular location">
    <subcellularLocation>
        <location evidence="3">Cell membrane</location>
        <topology evidence="3">Peripheral membrane protein</topology>
        <orientation evidence="3">Cytoplasmic side</orientation>
    </subcellularLocation>
</comment>
<dbReference type="InterPro" id="IPR001268">
    <property type="entry name" value="NADH_UbQ_OxRdtase_30kDa_su"/>
</dbReference>
<dbReference type="EMBL" id="NIDE01000005">
    <property type="protein sequence ID" value="OWK41667.1"/>
    <property type="molecule type" value="Genomic_DNA"/>
</dbReference>
<dbReference type="PROSITE" id="PS00542">
    <property type="entry name" value="COMPLEX1_30K"/>
    <property type="match status" value="1"/>
</dbReference>
<evidence type="ECO:0000256" key="1">
    <source>
        <dbReference type="ARBA" id="ARBA00007569"/>
    </source>
</evidence>
<reference evidence="8" key="1">
    <citation type="submission" date="2017-06" db="EMBL/GenBank/DDBJ databases">
        <title>Genome analysis of Fimbriiglobus ruber SP5, the first member of the order Planctomycetales with confirmed chitinolytic capability.</title>
        <authorList>
            <person name="Ravin N.V."/>
            <person name="Rakitin A.L."/>
            <person name="Ivanova A.A."/>
            <person name="Beletsky A.V."/>
            <person name="Kulichevskaya I.S."/>
            <person name="Mardanov A.V."/>
            <person name="Dedysh S.N."/>
        </authorList>
    </citation>
    <scope>NUCLEOTIDE SEQUENCE [LARGE SCALE GENOMIC DNA]</scope>
    <source>
        <strain evidence="8">SP5</strain>
    </source>
</reference>
<name>A0A225DZX8_9BACT</name>
<dbReference type="PANTHER" id="PTHR10884:SF14">
    <property type="entry name" value="NADH DEHYDROGENASE [UBIQUINONE] IRON-SULFUR PROTEIN 3, MITOCHONDRIAL"/>
    <property type="match status" value="1"/>
</dbReference>
<dbReference type="GO" id="GO:0008137">
    <property type="term" value="F:NADH dehydrogenase (ubiquinone) activity"/>
    <property type="evidence" value="ECO:0007669"/>
    <property type="project" value="InterPro"/>
</dbReference>
<dbReference type="InterPro" id="IPR037232">
    <property type="entry name" value="NADH_quin_OxRdtase_su_C/D-like"/>
</dbReference>
<gene>
    <name evidence="3" type="primary">nuoC</name>
    <name evidence="7" type="ORF">FRUB_03745</name>
</gene>
<dbReference type="Pfam" id="PF00329">
    <property type="entry name" value="Complex1_30kDa"/>
    <property type="match status" value="1"/>
</dbReference>
<dbReference type="GO" id="GO:0005886">
    <property type="term" value="C:plasma membrane"/>
    <property type="evidence" value="ECO:0007669"/>
    <property type="project" value="UniProtKB-SubCell"/>
</dbReference>
<dbReference type="Proteomes" id="UP000214646">
    <property type="component" value="Unassembled WGS sequence"/>
</dbReference>
<keyword evidence="3 7" id="KW-0830">Ubiquinone</keyword>
<keyword evidence="3" id="KW-0472">Membrane</keyword>
<sequence length="168" mass="18701">MPGYLDVLTQKFNGAFTTSEFRDNRRVSVAADKSPDVIFGLLACLKNECGFDMLADLAGIDYLNYPGAADRFAVVYALTNTATGERVFVKAHANDPDPALPSAVPLWEGANWMEREVYDMFGVTFTGHPDLRRILMPDEFTSFPLRKDYPLRGAGERHNFVTVTRAEG</sequence>
<dbReference type="Gene3D" id="3.30.460.80">
    <property type="entry name" value="NADH:ubiquinone oxidoreductase, 30kDa subunit"/>
    <property type="match status" value="1"/>
</dbReference>
<keyword evidence="8" id="KW-1185">Reference proteome</keyword>
<comment type="subunit">
    <text evidence="3">NDH-1 is composed of 14 different subunits. Subunits NuoB, C, D, E, F, and G constitute the peripheral sector of the complex.</text>
</comment>
<evidence type="ECO:0000259" key="6">
    <source>
        <dbReference type="Pfam" id="PF00329"/>
    </source>
</evidence>
<evidence type="ECO:0000256" key="2">
    <source>
        <dbReference type="ARBA" id="ARBA00022448"/>
    </source>
</evidence>
<dbReference type="GO" id="GO:0048038">
    <property type="term" value="F:quinone binding"/>
    <property type="evidence" value="ECO:0007669"/>
    <property type="project" value="UniProtKB-KW"/>
</dbReference>
<dbReference type="RefSeq" id="WP_088254945.1">
    <property type="nucleotide sequence ID" value="NZ_NIDE01000005.1"/>
</dbReference>
<comment type="caution">
    <text evidence="7">The sequence shown here is derived from an EMBL/GenBank/DDBJ whole genome shotgun (WGS) entry which is preliminary data.</text>
</comment>
<accession>A0A225DZX8</accession>
<proteinExistence type="inferred from homology"/>
<dbReference type="OrthoDB" id="9803286at2"/>
<evidence type="ECO:0000256" key="4">
    <source>
        <dbReference type="RuleBase" id="RU003456"/>
    </source>
</evidence>
<keyword evidence="3 4" id="KW-1278">Translocase</keyword>
<evidence type="ECO:0000256" key="3">
    <source>
        <dbReference type="HAMAP-Rule" id="MF_01357"/>
    </source>
</evidence>
<dbReference type="InterPro" id="IPR010218">
    <property type="entry name" value="NADH_DH_suC"/>
</dbReference>
<dbReference type="EC" id="7.1.1.-" evidence="3"/>
<protein>
    <recommendedName>
        <fullName evidence="3">NADH-quinone oxidoreductase subunit C</fullName>
        <ecNumber evidence="3">7.1.1.-</ecNumber>
    </recommendedName>
    <alternativeName>
        <fullName evidence="3">NADH dehydrogenase I subunit C</fullName>
    </alternativeName>
    <alternativeName>
        <fullName evidence="3">NDH-1 subunit C</fullName>
    </alternativeName>
</protein>
<keyword evidence="3 4" id="KW-0520">NAD</keyword>
<keyword evidence="2 3" id="KW-0813">Transport</keyword>
<dbReference type="PANTHER" id="PTHR10884">
    <property type="entry name" value="NADH DEHYDROGENASE UBIQUINONE IRON-SULFUR PROTEIN 3"/>
    <property type="match status" value="1"/>
</dbReference>
<keyword evidence="3" id="KW-1003">Cell membrane</keyword>